<evidence type="ECO:0000313" key="2">
    <source>
        <dbReference type="Proteomes" id="UP000244940"/>
    </source>
</evidence>
<dbReference type="AlphaFoldDB" id="A0A2U2CFU0"/>
<protein>
    <recommendedName>
        <fullName evidence="3">Glycosyltransferase family 1 protein</fullName>
    </recommendedName>
</protein>
<sequence length="377" mass="42468">MSISALEVQINRIRLYARRRRAEKARAGAMDKPFDAGAGETLLLVTQPERIPQSQIYPFHHYAGDLKRLYGAQVREADTWAVLRGEEPAAKGASTVAFQTPFDIGDDELHKLVETLRAQNPGARIVCLDWFAPTDLRNAARMDPLVDLYVKKHVLRDRSLYGQPTLGDTNLTDYYNRRYGIDEPEQCFEVPPGFWDKLVVGPSFATAPNILPALMGRMPGGRRPIDMHARFAVGGTPWYAGMRGEAEEALNQLPDLNIVKGEGVPLPRFMVEMTSSKIGFSPFGYGEVCWRDYESVMAGALLLKQDMSHIETAPDIFRPWETYVPVAWDLSDFEAVTRQVLEDDALRARITRNAFDLLHDWLHSDAFARAMAPLFGR</sequence>
<dbReference type="Proteomes" id="UP000244940">
    <property type="component" value="Unassembled WGS sequence"/>
</dbReference>
<organism evidence="1 2">
    <name type="scientific">Pararhodobacter marinus</name>
    <dbReference type="NCBI Taxonomy" id="2184063"/>
    <lineage>
        <taxon>Bacteria</taxon>
        <taxon>Pseudomonadati</taxon>
        <taxon>Pseudomonadota</taxon>
        <taxon>Alphaproteobacteria</taxon>
        <taxon>Rhodobacterales</taxon>
        <taxon>Paracoccaceae</taxon>
        <taxon>Pararhodobacter</taxon>
    </lineage>
</organism>
<dbReference type="EMBL" id="QEYD01000002">
    <property type="protein sequence ID" value="PWE30701.1"/>
    <property type="molecule type" value="Genomic_DNA"/>
</dbReference>
<name>A0A2U2CFU0_9RHOB</name>
<evidence type="ECO:0000313" key="1">
    <source>
        <dbReference type="EMBL" id="PWE30701.1"/>
    </source>
</evidence>
<proteinExistence type="predicted"/>
<dbReference type="GeneID" id="94363792"/>
<comment type="caution">
    <text evidence="1">The sequence shown here is derived from an EMBL/GenBank/DDBJ whole genome shotgun (WGS) entry which is preliminary data.</text>
</comment>
<gene>
    <name evidence="1" type="ORF">C4N9_02700</name>
</gene>
<keyword evidence="2" id="KW-1185">Reference proteome</keyword>
<dbReference type="OrthoDB" id="7052726at2"/>
<accession>A0A2U2CFU0</accession>
<dbReference type="RefSeq" id="WP_109531777.1">
    <property type="nucleotide sequence ID" value="NZ_QEYD01000002.1"/>
</dbReference>
<evidence type="ECO:0008006" key="3">
    <source>
        <dbReference type="Google" id="ProtNLM"/>
    </source>
</evidence>
<reference evidence="1 2" key="1">
    <citation type="submission" date="2018-05" db="EMBL/GenBank/DDBJ databases">
        <title>Pararhodobacter marina sp. nov., isolated from deep-sea water of the Indian Ocean.</title>
        <authorList>
            <person name="Lai Q.Sr."/>
            <person name="Liu X."/>
            <person name="Shao Z."/>
        </authorList>
    </citation>
    <scope>NUCLEOTIDE SEQUENCE [LARGE SCALE GENOMIC DNA]</scope>
    <source>
        <strain evidence="1 2">CIC4N-9</strain>
    </source>
</reference>